<dbReference type="Pfam" id="PF24809">
    <property type="entry name" value="DUF7708"/>
    <property type="match status" value="1"/>
</dbReference>
<dbReference type="Proteomes" id="UP001175000">
    <property type="component" value="Unassembled WGS sequence"/>
</dbReference>
<evidence type="ECO:0000313" key="2">
    <source>
        <dbReference type="EMBL" id="KAK0634098.1"/>
    </source>
</evidence>
<dbReference type="EMBL" id="JAULSU010000001">
    <property type="protein sequence ID" value="KAK0634098.1"/>
    <property type="molecule type" value="Genomic_DNA"/>
</dbReference>
<dbReference type="InterPro" id="IPR056125">
    <property type="entry name" value="DUF7708"/>
</dbReference>
<evidence type="ECO:0000313" key="3">
    <source>
        <dbReference type="Proteomes" id="UP001175000"/>
    </source>
</evidence>
<sequence>MNPIDQQLVLAADANPAQNNIAWYGPGPGSSAPLDVVQQAYNRALQFHQQEFAPASHDAISWLSTTTKINDVLDILAKTQEAYLSKKRGRRKITSAAISWWKALSTRMMQYGSVINTVVSSNPEYAALVWGAMKFLFTVTINHEELSSKIARAFAEIGDVLPEVEFVSKKLYPTERIQLTLSNVYAQVVEFCIRATKWYNKTRQSPIKKVFSAIVKPWPLEFHDVKMSIDSQFRRLREQSAIAHQAETRDIHVKLGEIQQILSHGCSVSQAFGSDGTPLQDNPSLTRSLPFIFERVSTYLACNTLDPKQALAMGVVMRDRRRARGATIPPAAWESQQLRDWISMPGSKVLQLQGCSLRTEQSRDVAIDLVQLLQTMGLHVSWYLTSDTSTDKPTHPTTTPIDIIRSLIKQILDQHGDTAKSWGINDSHFADCQTKRDWLRLLVTVLSHVPKLVLVIDAQRATSGMADTIAEFWQEMKEQNIPTTVKILVLINESPASALGGFPVLPATTAPRFGLPARPRSSPPRSRVLSRFGISRGRVPRAQLGEGLENFKPFVLRLLNS</sequence>
<accession>A0AA39XHH7</accession>
<evidence type="ECO:0000259" key="1">
    <source>
        <dbReference type="Pfam" id="PF24809"/>
    </source>
</evidence>
<dbReference type="AlphaFoldDB" id="A0AA39XHH7"/>
<feature type="domain" description="DUF7708" evidence="1">
    <location>
        <begin position="100"/>
        <end position="248"/>
    </location>
</feature>
<name>A0AA39XHH7_9PEZI</name>
<keyword evidence="3" id="KW-1185">Reference proteome</keyword>
<organism evidence="2 3">
    <name type="scientific">Immersiella caudata</name>
    <dbReference type="NCBI Taxonomy" id="314043"/>
    <lineage>
        <taxon>Eukaryota</taxon>
        <taxon>Fungi</taxon>
        <taxon>Dikarya</taxon>
        <taxon>Ascomycota</taxon>
        <taxon>Pezizomycotina</taxon>
        <taxon>Sordariomycetes</taxon>
        <taxon>Sordariomycetidae</taxon>
        <taxon>Sordariales</taxon>
        <taxon>Lasiosphaeriaceae</taxon>
        <taxon>Immersiella</taxon>
    </lineage>
</organism>
<proteinExistence type="predicted"/>
<comment type="caution">
    <text evidence="2">The sequence shown here is derived from an EMBL/GenBank/DDBJ whole genome shotgun (WGS) entry which is preliminary data.</text>
</comment>
<gene>
    <name evidence="2" type="ORF">B0T14DRAFT_86339</name>
</gene>
<protein>
    <recommendedName>
        <fullName evidence="1">DUF7708 domain-containing protein</fullName>
    </recommendedName>
</protein>
<reference evidence="2" key="1">
    <citation type="submission" date="2023-06" db="EMBL/GenBank/DDBJ databases">
        <title>Genome-scale phylogeny and comparative genomics of the fungal order Sordariales.</title>
        <authorList>
            <consortium name="Lawrence Berkeley National Laboratory"/>
            <person name="Hensen N."/>
            <person name="Bonometti L."/>
            <person name="Westerberg I."/>
            <person name="Brannstrom I.O."/>
            <person name="Guillou S."/>
            <person name="Cros-Aarteil S."/>
            <person name="Calhoun S."/>
            <person name="Haridas S."/>
            <person name="Kuo A."/>
            <person name="Mondo S."/>
            <person name="Pangilinan J."/>
            <person name="Riley R."/>
            <person name="Labutti K."/>
            <person name="Andreopoulos B."/>
            <person name="Lipzen A."/>
            <person name="Chen C."/>
            <person name="Yanf M."/>
            <person name="Daum C."/>
            <person name="Ng V."/>
            <person name="Clum A."/>
            <person name="Steindorff A."/>
            <person name="Ohm R."/>
            <person name="Martin F."/>
            <person name="Silar P."/>
            <person name="Natvig D."/>
            <person name="Lalanne C."/>
            <person name="Gautier V."/>
            <person name="Ament-Velasquez S.L."/>
            <person name="Kruys A."/>
            <person name="Hutchinson M.I."/>
            <person name="Powell A.J."/>
            <person name="Barry K."/>
            <person name="Miller A.N."/>
            <person name="Grigoriev I.V."/>
            <person name="Debuchy R."/>
            <person name="Gladieux P."/>
            <person name="Thoren M.H."/>
            <person name="Johannesson H."/>
        </authorList>
    </citation>
    <scope>NUCLEOTIDE SEQUENCE</scope>
    <source>
        <strain evidence="2">CBS 606.72</strain>
    </source>
</reference>